<dbReference type="EMBL" id="NAAD01000001">
    <property type="protein sequence ID" value="ORJ63517.1"/>
    <property type="molecule type" value="Genomic_DNA"/>
</dbReference>
<dbReference type="OrthoDB" id="9804559at2"/>
<feature type="domain" description="Flagellar basal-body/hook protein C-terminal" evidence="7">
    <location>
        <begin position="379"/>
        <end position="421"/>
    </location>
</feature>
<comment type="similarity">
    <text evidence="2 5">Belongs to the flagella basal body rod proteins family.</text>
</comment>
<proteinExistence type="inferred from homology"/>
<evidence type="ECO:0000313" key="10">
    <source>
        <dbReference type="EMBL" id="ORJ63517.1"/>
    </source>
</evidence>
<evidence type="ECO:0000313" key="11">
    <source>
        <dbReference type="Proteomes" id="UP000193136"/>
    </source>
</evidence>
<comment type="function">
    <text evidence="5">A flexible structure which links the flagellar filament to the drive apparatus in the basal body.</text>
</comment>
<evidence type="ECO:0000256" key="3">
    <source>
        <dbReference type="ARBA" id="ARBA00019015"/>
    </source>
</evidence>
<keyword evidence="4 5" id="KW-0975">Bacterial flagellum</keyword>
<dbReference type="NCBIfam" id="TIGR03506">
    <property type="entry name" value="FlgEFG_subfam"/>
    <property type="match status" value="1"/>
</dbReference>
<dbReference type="GO" id="GO:0005829">
    <property type="term" value="C:cytosol"/>
    <property type="evidence" value="ECO:0007669"/>
    <property type="project" value="TreeGrafter"/>
</dbReference>
<dbReference type="PANTHER" id="PTHR30435:SF1">
    <property type="entry name" value="FLAGELLAR HOOK PROTEIN FLGE"/>
    <property type="match status" value="1"/>
</dbReference>
<evidence type="ECO:0000256" key="2">
    <source>
        <dbReference type="ARBA" id="ARBA00009677"/>
    </source>
</evidence>
<dbReference type="Pfam" id="PF07559">
    <property type="entry name" value="FlgE_D2"/>
    <property type="match status" value="1"/>
</dbReference>
<dbReference type="SUPFAM" id="SSF117143">
    <property type="entry name" value="Flagellar hook protein flgE"/>
    <property type="match status" value="1"/>
</dbReference>
<organism evidence="10 11">
    <name type="scientific">Geothermobacter hydrogeniphilus</name>
    <dbReference type="NCBI Taxonomy" id="1969733"/>
    <lineage>
        <taxon>Bacteria</taxon>
        <taxon>Pseudomonadati</taxon>
        <taxon>Thermodesulfobacteriota</taxon>
        <taxon>Desulfuromonadia</taxon>
        <taxon>Desulfuromonadales</taxon>
        <taxon>Geothermobacteraceae</taxon>
        <taxon>Geothermobacter</taxon>
    </lineage>
</organism>
<keyword evidence="11" id="KW-1185">Reference proteome</keyword>
<dbReference type="Pfam" id="PF00460">
    <property type="entry name" value="Flg_bb_rod"/>
    <property type="match status" value="1"/>
</dbReference>
<protein>
    <recommendedName>
        <fullName evidence="3 5">Flagellar hook protein FlgE</fullName>
    </recommendedName>
</protein>
<comment type="subcellular location">
    <subcellularLocation>
        <location evidence="1 5">Bacterial flagellum basal body</location>
    </subcellularLocation>
</comment>
<dbReference type="GO" id="GO:0009425">
    <property type="term" value="C:bacterial-type flagellum basal body"/>
    <property type="evidence" value="ECO:0007669"/>
    <property type="project" value="UniProtKB-SubCell"/>
</dbReference>
<evidence type="ECO:0000259" key="6">
    <source>
        <dbReference type="Pfam" id="PF00460"/>
    </source>
</evidence>
<dbReference type="InterPro" id="IPR011491">
    <property type="entry name" value="FlgE_D2"/>
</dbReference>
<evidence type="ECO:0000259" key="8">
    <source>
        <dbReference type="Pfam" id="PF07559"/>
    </source>
</evidence>
<evidence type="ECO:0000259" key="7">
    <source>
        <dbReference type="Pfam" id="PF06429"/>
    </source>
</evidence>
<dbReference type="RefSeq" id="WP_085008693.1">
    <property type="nucleotide sequence ID" value="NZ_NAAD01000001.1"/>
</dbReference>
<dbReference type="GO" id="GO:0071978">
    <property type="term" value="P:bacterial-type flagellum-dependent swarming motility"/>
    <property type="evidence" value="ECO:0007669"/>
    <property type="project" value="TreeGrafter"/>
</dbReference>
<dbReference type="AlphaFoldDB" id="A0A1X0YEG9"/>
<dbReference type="InterPro" id="IPR037058">
    <property type="entry name" value="Falgellar_hook_FlgE_sf"/>
</dbReference>
<dbReference type="STRING" id="1969733.B5V00_01230"/>
<dbReference type="InterPro" id="IPR001444">
    <property type="entry name" value="Flag_bb_rod_N"/>
</dbReference>
<dbReference type="InterPro" id="IPR020013">
    <property type="entry name" value="Flagellar_FlgE/F/G"/>
</dbReference>
<name>A0A1X0YEG9_9BACT</name>
<evidence type="ECO:0000259" key="9">
    <source>
        <dbReference type="Pfam" id="PF22692"/>
    </source>
</evidence>
<dbReference type="InterPro" id="IPR053967">
    <property type="entry name" value="LlgE_F_G-like_D1"/>
</dbReference>
<dbReference type="InterPro" id="IPR010930">
    <property type="entry name" value="Flg_bb/hook_C_dom"/>
</dbReference>
<evidence type="ECO:0000256" key="4">
    <source>
        <dbReference type="ARBA" id="ARBA00023143"/>
    </source>
</evidence>
<feature type="domain" description="Flagellar basal body rod protein N-terminal" evidence="6">
    <location>
        <begin position="10"/>
        <end position="37"/>
    </location>
</feature>
<accession>A0A1X0YEG9</accession>
<evidence type="ECO:0000256" key="1">
    <source>
        <dbReference type="ARBA" id="ARBA00004117"/>
    </source>
</evidence>
<feature type="domain" description="Flagellar hook protein FlgE/F/G-like D1" evidence="9">
    <location>
        <begin position="88"/>
        <end position="134"/>
    </location>
</feature>
<dbReference type="InterPro" id="IPR019776">
    <property type="entry name" value="Flagellar_basal_body_rod_CS"/>
</dbReference>
<feature type="domain" description="Flagellar hook protein FlgE D2" evidence="8">
    <location>
        <begin position="168"/>
        <end position="304"/>
    </location>
</feature>
<dbReference type="InterPro" id="IPR037925">
    <property type="entry name" value="FlgE/F/G-like"/>
</dbReference>
<evidence type="ECO:0000256" key="5">
    <source>
        <dbReference type="RuleBase" id="RU362116"/>
    </source>
</evidence>
<dbReference type="PROSITE" id="PS00588">
    <property type="entry name" value="FLAGELLA_BB_ROD"/>
    <property type="match status" value="1"/>
</dbReference>
<dbReference type="PANTHER" id="PTHR30435">
    <property type="entry name" value="FLAGELLAR PROTEIN"/>
    <property type="match status" value="1"/>
</dbReference>
<gene>
    <name evidence="10" type="ORF">B5V00_01230</name>
</gene>
<keyword evidence="10" id="KW-0966">Cell projection</keyword>
<dbReference type="Pfam" id="PF22692">
    <property type="entry name" value="LlgE_F_G_D1"/>
    <property type="match status" value="1"/>
</dbReference>
<comment type="caution">
    <text evidence="10">The sequence shown here is derived from an EMBL/GenBank/DDBJ whole genome shotgun (WGS) entry which is preliminary data.</text>
</comment>
<keyword evidence="10" id="KW-0969">Cilium</keyword>
<dbReference type="Proteomes" id="UP000193136">
    <property type="component" value="Unassembled WGS sequence"/>
</dbReference>
<dbReference type="Pfam" id="PF06429">
    <property type="entry name" value="Flg_bbr_C"/>
    <property type="match status" value="1"/>
</dbReference>
<sequence>MGIASSLFSGVSGLTTNGNAMSVIGNNIANSNTIGFKSSRSIFADLLSSTISGSGGQSQIGRGSGMSVVDNIFSQGTFENTELNSDLAIEGPGFFMVTDPSTGELRFTRAGAFRFDADGYLINPEGYNVQGYILDDQGNTVGDLTNIKANTRSFSPANQTAMVTLNTNLNANSPYVGPFDINNPATTSNYAASIRVFDSLGQTHLLTTYFTKLDPATNPLQWGWYATMDAGELGGTPGTLQQVGTGTLQFDTSGNLVTPTVGTTTAGALTWGNSAAQNQQINIDFQTTQYSSASVVVAQEQDGFGTGTLVKLNIDNDGYIIGNFSNGQPRKLAQIALSKFSNPGGLSKAGNNLFEASDSSGPPIIGTVGSGVGKIFTNSLEQSNVDLAQEFVKMITTQRGFQANSKIITTTDEMLNDLINLKR</sequence>
<dbReference type="GO" id="GO:0009424">
    <property type="term" value="C:bacterial-type flagellum hook"/>
    <property type="evidence" value="ECO:0007669"/>
    <property type="project" value="TreeGrafter"/>
</dbReference>
<keyword evidence="10" id="KW-0282">Flagellum</keyword>
<reference evidence="10 11" key="1">
    <citation type="submission" date="2017-03" db="EMBL/GenBank/DDBJ databases">
        <title>Genome sequence of Geothermobacter sp. EPR-M, Deep-Sea Iron Reducer.</title>
        <authorList>
            <person name="Tully B."/>
            <person name="Savalia P."/>
            <person name="Abuyen K."/>
            <person name="Baughan C."/>
            <person name="Romero E."/>
            <person name="Ronkowski C."/>
            <person name="Torres B."/>
            <person name="Tremblay J."/>
            <person name="Trujillo A."/>
            <person name="Tyler M."/>
            <person name="Perez-Rodriguez I."/>
            <person name="Amend J."/>
        </authorList>
    </citation>
    <scope>NUCLEOTIDE SEQUENCE [LARGE SCALE GENOMIC DNA]</scope>
    <source>
        <strain evidence="10 11">EPR-M</strain>
    </source>
</reference>
<dbReference type="Gene3D" id="2.60.98.20">
    <property type="entry name" value="Flagellar hook protein FlgE"/>
    <property type="match status" value="1"/>
</dbReference>